<keyword evidence="9 11" id="KW-0472">Membrane</keyword>
<accession>A0A9X2CI46</accession>
<evidence type="ECO:0000256" key="3">
    <source>
        <dbReference type="ARBA" id="ARBA00021563"/>
    </source>
</evidence>
<proteinExistence type="inferred from homology"/>
<dbReference type="PROSITE" id="PS01142">
    <property type="entry name" value="T2SP_N"/>
    <property type="match status" value="1"/>
</dbReference>
<organism evidence="12 13">
    <name type="scientific">Shewanella gaetbuli</name>
    <dbReference type="NCBI Taxonomy" id="220752"/>
    <lineage>
        <taxon>Bacteria</taxon>
        <taxon>Pseudomonadati</taxon>
        <taxon>Pseudomonadota</taxon>
        <taxon>Gammaproteobacteria</taxon>
        <taxon>Alteromonadales</taxon>
        <taxon>Shewanellaceae</taxon>
        <taxon>Shewanella</taxon>
    </lineage>
</organism>
<comment type="similarity">
    <text evidence="2">Belongs to the GSP N family.</text>
</comment>
<comment type="caution">
    <text evidence="12">The sequence shown here is derived from an EMBL/GenBank/DDBJ whole genome shotgun (WGS) entry which is preliminary data.</text>
</comment>
<keyword evidence="6" id="KW-0997">Cell inner membrane</keyword>
<name>A0A9X2CI46_9GAMM</name>
<dbReference type="RefSeq" id="WP_248996867.1">
    <property type="nucleotide sequence ID" value="NZ_JAKIKP010000017.1"/>
</dbReference>
<keyword evidence="4" id="KW-0813">Transport</keyword>
<dbReference type="GO" id="GO:0015628">
    <property type="term" value="P:protein secretion by the type II secretion system"/>
    <property type="evidence" value="ECO:0007669"/>
    <property type="project" value="InterPro"/>
</dbReference>
<dbReference type="GO" id="GO:0015627">
    <property type="term" value="C:type II protein secretion system complex"/>
    <property type="evidence" value="ECO:0007669"/>
    <property type="project" value="InterPro"/>
</dbReference>
<sequence length="253" mass="27889">MKLFVKIGIAIILYVIFLIVYLPANWLVSIAPLPNNIQISGVDGTLWQGKAELVKIDQRQLEHVSWSLSPWGLLLGKANVDYQIGTRATPVNSKGYISYSFSGLYADNLRFDAPNQFLLGGARLPFRTEVNGDVSLMVSQLEQGQPWCEQLEGKLFLNATHVKNQFGEYPLGDISLGLSCLDGQVVLTTDEQANQLGLQGTITLSENNTVKVSAKIKPVNTQPQDLQKALSFLGKQDSQGYYPINYQGKIPGM</sequence>
<evidence type="ECO:0000256" key="6">
    <source>
        <dbReference type="ARBA" id="ARBA00022519"/>
    </source>
</evidence>
<dbReference type="AlphaFoldDB" id="A0A9X2CI46"/>
<evidence type="ECO:0000313" key="13">
    <source>
        <dbReference type="Proteomes" id="UP001139333"/>
    </source>
</evidence>
<evidence type="ECO:0000256" key="8">
    <source>
        <dbReference type="ARBA" id="ARBA00022927"/>
    </source>
</evidence>
<evidence type="ECO:0000256" key="11">
    <source>
        <dbReference type="SAM" id="Phobius"/>
    </source>
</evidence>
<reference evidence="12" key="1">
    <citation type="submission" date="2022-01" db="EMBL/GenBank/DDBJ databases">
        <title>Whole genome-based taxonomy of the Shewanellaceae.</title>
        <authorList>
            <person name="Martin-Rodriguez A.J."/>
        </authorList>
    </citation>
    <scope>NUCLEOTIDE SEQUENCE</scope>
    <source>
        <strain evidence="12">DSM 16422</strain>
    </source>
</reference>
<dbReference type="Pfam" id="PF01203">
    <property type="entry name" value="T2SSN"/>
    <property type="match status" value="1"/>
</dbReference>
<keyword evidence="5" id="KW-1003">Cell membrane</keyword>
<evidence type="ECO:0000256" key="1">
    <source>
        <dbReference type="ARBA" id="ARBA00004533"/>
    </source>
</evidence>
<keyword evidence="8" id="KW-0653">Protein transport</keyword>
<dbReference type="InterPro" id="IPR022792">
    <property type="entry name" value="T2SS_protein-GspN"/>
</dbReference>
<evidence type="ECO:0000256" key="5">
    <source>
        <dbReference type="ARBA" id="ARBA00022475"/>
    </source>
</evidence>
<evidence type="ECO:0000256" key="2">
    <source>
        <dbReference type="ARBA" id="ARBA00007208"/>
    </source>
</evidence>
<evidence type="ECO:0000313" key="12">
    <source>
        <dbReference type="EMBL" id="MCL1144198.1"/>
    </source>
</evidence>
<feature type="transmembrane region" description="Helical" evidence="11">
    <location>
        <begin position="7"/>
        <end position="28"/>
    </location>
</feature>
<dbReference type="EMBL" id="JAKIKP010000017">
    <property type="protein sequence ID" value="MCL1144198.1"/>
    <property type="molecule type" value="Genomic_DNA"/>
</dbReference>
<keyword evidence="7 11" id="KW-0812">Transmembrane</keyword>
<evidence type="ECO:0000256" key="7">
    <source>
        <dbReference type="ARBA" id="ARBA00022692"/>
    </source>
</evidence>
<evidence type="ECO:0000256" key="10">
    <source>
        <dbReference type="ARBA" id="ARBA00030772"/>
    </source>
</evidence>
<evidence type="ECO:0000256" key="9">
    <source>
        <dbReference type="ARBA" id="ARBA00023136"/>
    </source>
</evidence>
<keyword evidence="11" id="KW-1133">Transmembrane helix</keyword>
<dbReference type="Proteomes" id="UP001139333">
    <property type="component" value="Unassembled WGS sequence"/>
</dbReference>
<protein>
    <recommendedName>
        <fullName evidence="3">Type II secretion system protein N</fullName>
    </recommendedName>
    <alternativeName>
        <fullName evidence="10">General secretion pathway protein N</fullName>
    </alternativeName>
</protein>
<dbReference type="GO" id="GO:0005886">
    <property type="term" value="C:plasma membrane"/>
    <property type="evidence" value="ECO:0007669"/>
    <property type="project" value="UniProtKB-SubCell"/>
</dbReference>
<keyword evidence="13" id="KW-1185">Reference proteome</keyword>
<evidence type="ECO:0000256" key="4">
    <source>
        <dbReference type="ARBA" id="ARBA00022448"/>
    </source>
</evidence>
<dbReference type="InterPro" id="IPR000645">
    <property type="entry name" value="T2SS_GspN_CS"/>
</dbReference>
<comment type="subcellular location">
    <subcellularLocation>
        <location evidence="1">Cell inner membrane</location>
    </subcellularLocation>
</comment>
<gene>
    <name evidence="12" type="ORF">L2672_16085</name>
</gene>